<dbReference type="SUPFAM" id="SSF46689">
    <property type="entry name" value="Homeodomain-like"/>
    <property type="match status" value="1"/>
</dbReference>
<keyword evidence="7" id="KW-0238">DNA-binding</keyword>
<dbReference type="AlphaFoldDB" id="A0AA86MTC6"/>
<dbReference type="GO" id="GO:0000160">
    <property type="term" value="P:phosphorelay signal transduction system"/>
    <property type="evidence" value="ECO:0007669"/>
    <property type="project" value="UniProtKB-KW"/>
</dbReference>
<evidence type="ECO:0000256" key="5">
    <source>
        <dbReference type="ARBA" id="ARBA00023012"/>
    </source>
</evidence>
<protein>
    <recommendedName>
        <fullName evidence="2">Stage 0 sporulation protein A homolog</fullName>
    </recommendedName>
</protein>
<dbReference type="SMART" id="SM00448">
    <property type="entry name" value="REC"/>
    <property type="match status" value="1"/>
</dbReference>
<dbReference type="Proteomes" id="UP000789738">
    <property type="component" value="Unassembled WGS sequence"/>
</dbReference>
<keyword evidence="4" id="KW-0597">Phosphoprotein</keyword>
<comment type="subcellular location">
    <subcellularLocation>
        <location evidence="1">Cytoplasm</location>
    </subcellularLocation>
</comment>
<dbReference type="InterPro" id="IPR020449">
    <property type="entry name" value="Tscrpt_reg_AraC-type_HTH"/>
</dbReference>
<dbReference type="PROSITE" id="PS50110">
    <property type="entry name" value="RESPONSE_REGULATORY"/>
    <property type="match status" value="1"/>
</dbReference>
<organism evidence="10 11">
    <name type="scientific">Clostridium neonatale</name>
    <dbReference type="NCBI Taxonomy" id="137838"/>
    <lineage>
        <taxon>Bacteria</taxon>
        <taxon>Bacillati</taxon>
        <taxon>Bacillota</taxon>
        <taxon>Clostridia</taxon>
        <taxon>Eubacteriales</taxon>
        <taxon>Clostridiaceae</taxon>
        <taxon>Clostridium</taxon>
    </lineage>
</organism>
<evidence type="ECO:0000256" key="7">
    <source>
        <dbReference type="ARBA" id="ARBA00023125"/>
    </source>
</evidence>
<dbReference type="InterPro" id="IPR009057">
    <property type="entry name" value="Homeodomain-like_sf"/>
</dbReference>
<dbReference type="Pfam" id="PF00072">
    <property type="entry name" value="Response_reg"/>
    <property type="match status" value="1"/>
</dbReference>
<evidence type="ECO:0000313" key="11">
    <source>
        <dbReference type="Proteomes" id="UP000789738"/>
    </source>
</evidence>
<dbReference type="InterPro" id="IPR018060">
    <property type="entry name" value="HTH_AraC"/>
</dbReference>
<keyword evidence="3" id="KW-0963">Cytoplasm</keyword>
<dbReference type="PRINTS" id="PR00032">
    <property type="entry name" value="HTHARAC"/>
</dbReference>
<dbReference type="InterPro" id="IPR011006">
    <property type="entry name" value="CheY-like_superfamily"/>
</dbReference>
<reference evidence="10" key="1">
    <citation type="submission" date="2021-10" db="EMBL/GenBank/DDBJ databases">
        <authorList>
            <person name="Mesa V."/>
        </authorList>
    </citation>
    <scope>NUCLEOTIDE SEQUENCE</scope>
    <source>
        <strain evidence="10">CC3_PB</strain>
    </source>
</reference>
<dbReference type="Pfam" id="PF12833">
    <property type="entry name" value="HTH_18"/>
    <property type="match status" value="1"/>
</dbReference>
<dbReference type="Gene3D" id="3.40.50.2300">
    <property type="match status" value="1"/>
</dbReference>
<dbReference type="CDD" id="cd17536">
    <property type="entry name" value="REC_YesN-like"/>
    <property type="match status" value="1"/>
</dbReference>
<keyword evidence="8" id="KW-0804">Transcription</keyword>
<sequence length="280" mass="32658">MTLLIADDEFIIRKGLMSLKWDTIGINEILCAENGIEARKILKENNIDILITDIKMPGLTGLELAEYIKSNSKNTRIVLLSGFSDFEYARSAIRSNVIEYLLKPIKPNELLKTVKLIVKEIEAINYKNKLINEFENMSLSMSLTEQILHSFRQSNDTVLEILKYMSENYMHDISLSSISEKYHFSSIHLSRLIKKETQYSYIDILTGIRMLNALSFFRNTKDKVNIVCEKIGLNDQRYFSQIFKKTFGCTPIEYRKSNELHKDYSLKELLDMMCENKYKK</sequence>
<dbReference type="InterPro" id="IPR051552">
    <property type="entry name" value="HptR"/>
</dbReference>
<dbReference type="RefSeq" id="WP_210887037.1">
    <property type="nucleotide sequence ID" value="NZ_CAKJVE010000004.1"/>
</dbReference>
<accession>A0AA86MTC6</accession>
<dbReference type="EMBL" id="CAKJVE010000004">
    <property type="protein sequence ID" value="CAG9710397.1"/>
    <property type="molecule type" value="Genomic_DNA"/>
</dbReference>
<proteinExistence type="predicted"/>
<dbReference type="GO" id="GO:0003700">
    <property type="term" value="F:DNA-binding transcription factor activity"/>
    <property type="evidence" value="ECO:0007669"/>
    <property type="project" value="InterPro"/>
</dbReference>
<evidence type="ECO:0000256" key="2">
    <source>
        <dbReference type="ARBA" id="ARBA00018672"/>
    </source>
</evidence>
<dbReference type="SMART" id="SM00342">
    <property type="entry name" value="HTH_ARAC"/>
    <property type="match status" value="1"/>
</dbReference>
<evidence type="ECO:0000256" key="9">
    <source>
        <dbReference type="ARBA" id="ARBA00024867"/>
    </source>
</evidence>
<evidence type="ECO:0000256" key="1">
    <source>
        <dbReference type="ARBA" id="ARBA00004496"/>
    </source>
</evidence>
<evidence type="ECO:0000256" key="4">
    <source>
        <dbReference type="ARBA" id="ARBA00022553"/>
    </source>
</evidence>
<comment type="function">
    <text evidence="9">May play the central regulatory role in sporulation. It may be an element of the effector pathway responsible for the activation of sporulation genes in response to nutritional stress. Spo0A may act in concert with spo0H (a sigma factor) to control the expression of some genes that are critical to the sporulation process.</text>
</comment>
<dbReference type="PANTHER" id="PTHR42713">
    <property type="entry name" value="HISTIDINE KINASE-RELATED"/>
    <property type="match status" value="1"/>
</dbReference>
<dbReference type="PROSITE" id="PS01124">
    <property type="entry name" value="HTH_ARAC_FAMILY_2"/>
    <property type="match status" value="1"/>
</dbReference>
<comment type="caution">
    <text evidence="10">The sequence shown here is derived from an EMBL/GenBank/DDBJ whole genome shotgun (WGS) entry which is preliminary data.</text>
</comment>
<keyword evidence="5" id="KW-0902">Two-component regulatory system</keyword>
<evidence type="ECO:0000256" key="8">
    <source>
        <dbReference type="ARBA" id="ARBA00023163"/>
    </source>
</evidence>
<dbReference type="InterPro" id="IPR001789">
    <property type="entry name" value="Sig_transdc_resp-reg_receiver"/>
</dbReference>
<dbReference type="SUPFAM" id="SSF52172">
    <property type="entry name" value="CheY-like"/>
    <property type="match status" value="1"/>
</dbReference>
<dbReference type="PANTHER" id="PTHR42713:SF3">
    <property type="entry name" value="TRANSCRIPTIONAL REGULATORY PROTEIN HPTR"/>
    <property type="match status" value="1"/>
</dbReference>
<name>A0AA86MTC6_9CLOT</name>
<keyword evidence="6" id="KW-0805">Transcription regulation</keyword>
<gene>
    <name evidence="10" type="ORF">CNEO_44748</name>
</gene>
<evidence type="ECO:0000256" key="3">
    <source>
        <dbReference type="ARBA" id="ARBA00022490"/>
    </source>
</evidence>
<evidence type="ECO:0000313" key="10">
    <source>
        <dbReference type="EMBL" id="CAG9710397.1"/>
    </source>
</evidence>
<dbReference type="Gene3D" id="1.10.10.60">
    <property type="entry name" value="Homeodomain-like"/>
    <property type="match status" value="2"/>
</dbReference>
<dbReference type="GO" id="GO:0043565">
    <property type="term" value="F:sequence-specific DNA binding"/>
    <property type="evidence" value="ECO:0007669"/>
    <property type="project" value="InterPro"/>
</dbReference>
<evidence type="ECO:0000256" key="6">
    <source>
        <dbReference type="ARBA" id="ARBA00023015"/>
    </source>
</evidence>
<dbReference type="GO" id="GO:0005737">
    <property type="term" value="C:cytoplasm"/>
    <property type="evidence" value="ECO:0007669"/>
    <property type="project" value="UniProtKB-SubCell"/>
</dbReference>